<keyword evidence="3" id="KW-0285">Flavoprotein</keyword>
<evidence type="ECO:0000259" key="7">
    <source>
        <dbReference type="Pfam" id="PF01180"/>
    </source>
</evidence>
<protein>
    <submittedName>
        <fullName evidence="8">Dihydroorotate dehydrogenase subfamily 1</fullName>
    </submittedName>
</protein>
<evidence type="ECO:0000256" key="2">
    <source>
        <dbReference type="ARBA" id="ARBA00004725"/>
    </source>
</evidence>
<dbReference type="Proteomes" id="UP000295066">
    <property type="component" value="Unassembled WGS sequence"/>
</dbReference>
<evidence type="ECO:0000256" key="3">
    <source>
        <dbReference type="ARBA" id="ARBA00022630"/>
    </source>
</evidence>
<dbReference type="GO" id="GO:0044205">
    <property type="term" value="P:'de novo' UMP biosynthetic process"/>
    <property type="evidence" value="ECO:0007669"/>
    <property type="project" value="UniProtKB-UniPathway"/>
</dbReference>
<comment type="pathway">
    <text evidence="2">Pyrimidine metabolism; UMP biosynthesis via de novo pathway.</text>
</comment>
<dbReference type="PANTHER" id="PTHR48109">
    <property type="entry name" value="DIHYDROOROTATE DEHYDROGENASE (QUINONE), MITOCHONDRIAL-RELATED"/>
    <property type="match status" value="1"/>
</dbReference>
<keyword evidence="6" id="KW-0560">Oxidoreductase</keyword>
<proteinExistence type="predicted"/>
<evidence type="ECO:0000256" key="4">
    <source>
        <dbReference type="ARBA" id="ARBA00022643"/>
    </source>
</evidence>
<dbReference type="Pfam" id="PF01180">
    <property type="entry name" value="DHO_dh"/>
    <property type="match status" value="1"/>
</dbReference>
<accession>A0A4R8M590</accession>
<organism evidence="8 9">
    <name type="scientific">Aminivibrio pyruvatiphilus</name>
    <dbReference type="NCBI Taxonomy" id="1005740"/>
    <lineage>
        <taxon>Bacteria</taxon>
        <taxon>Thermotogati</taxon>
        <taxon>Synergistota</taxon>
        <taxon>Synergistia</taxon>
        <taxon>Synergistales</taxon>
        <taxon>Aminobacteriaceae</taxon>
        <taxon>Aminivibrio</taxon>
    </lineage>
</organism>
<dbReference type="Gene3D" id="2.30.26.10">
    <property type="entry name" value="Dihydroorotate Dehydrogenase A, chain A, domain 2"/>
    <property type="match status" value="1"/>
</dbReference>
<comment type="caution">
    <text evidence="8">The sequence shown here is derived from an EMBL/GenBank/DDBJ whole genome shotgun (WGS) entry which is preliminary data.</text>
</comment>
<dbReference type="InterPro" id="IPR023359">
    <property type="entry name" value="Dihydro_DH_chainA_dom2"/>
</dbReference>
<evidence type="ECO:0000256" key="5">
    <source>
        <dbReference type="ARBA" id="ARBA00022975"/>
    </source>
</evidence>
<evidence type="ECO:0000313" key="9">
    <source>
        <dbReference type="Proteomes" id="UP000295066"/>
    </source>
</evidence>
<dbReference type="InterPro" id="IPR013785">
    <property type="entry name" value="Aldolase_TIM"/>
</dbReference>
<dbReference type="GO" id="GO:0004152">
    <property type="term" value="F:dihydroorotate dehydrogenase activity"/>
    <property type="evidence" value="ECO:0007669"/>
    <property type="project" value="InterPro"/>
</dbReference>
<dbReference type="AlphaFoldDB" id="A0A4R8M590"/>
<gene>
    <name evidence="8" type="ORF">C8D99_10819</name>
</gene>
<dbReference type="SUPFAM" id="SSF51395">
    <property type="entry name" value="FMN-linked oxidoreductases"/>
    <property type="match status" value="1"/>
</dbReference>
<dbReference type="PIRSF" id="PIRSF000164">
    <property type="entry name" value="DHO_oxidase"/>
    <property type="match status" value="1"/>
</dbReference>
<evidence type="ECO:0000256" key="6">
    <source>
        <dbReference type="ARBA" id="ARBA00023002"/>
    </source>
</evidence>
<keyword evidence="5" id="KW-0665">Pyrimidine biosynthesis</keyword>
<name>A0A4R8M590_9BACT</name>
<dbReference type="PROSITE" id="PS00912">
    <property type="entry name" value="DHODEHASE_2"/>
    <property type="match status" value="1"/>
</dbReference>
<comment type="cofactor">
    <cofactor evidence="1">
        <name>FMN</name>
        <dbReference type="ChEBI" id="CHEBI:58210"/>
    </cofactor>
</comment>
<dbReference type="EMBL" id="SORI01000008">
    <property type="protein sequence ID" value="TDY60479.1"/>
    <property type="molecule type" value="Genomic_DNA"/>
</dbReference>
<dbReference type="UniPathway" id="UPA00070"/>
<dbReference type="GO" id="GO:0006207">
    <property type="term" value="P:'de novo' pyrimidine nucleobase biosynthetic process"/>
    <property type="evidence" value="ECO:0007669"/>
    <property type="project" value="InterPro"/>
</dbReference>
<dbReference type="InterPro" id="IPR005720">
    <property type="entry name" value="Dihydroorotate_DH_cat"/>
</dbReference>
<dbReference type="Gene3D" id="3.20.20.70">
    <property type="entry name" value="Aldolase class I"/>
    <property type="match status" value="1"/>
</dbReference>
<keyword evidence="4" id="KW-0288">FMN</keyword>
<dbReference type="InterPro" id="IPR012135">
    <property type="entry name" value="Dihydroorotate_DH_1_2"/>
</dbReference>
<feature type="domain" description="Dihydroorotate dehydrogenase catalytic" evidence="7">
    <location>
        <begin position="4"/>
        <end position="278"/>
    </location>
</feature>
<dbReference type="InterPro" id="IPR050074">
    <property type="entry name" value="DHO_dehydrogenase"/>
</dbReference>
<dbReference type="PANTHER" id="PTHR48109:SF1">
    <property type="entry name" value="DIHYDROOROTATE DEHYDROGENASE (FUMARATE)"/>
    <property type="match status" value="1"/>
</dbReference>
<dbReference type="InterPro" id="IPR001295">
    <property type="entry name" value="Dihydroorotate_DH_CS"/>
</dbReference>
<dbReference type="RefSeq" id="WP_133957505.1">
    <property type="nucleotide sequence ID" value="NZ_SORI01000008.1"/>
</dbReference>
<keyword evidence="9" id="KW-1185">Reference proteome</keyword>
<sequence>MADLSSRVHNVYFSNPVLTAAGPNVGTAARLREAVAGGAGGIVTKTVSVVPAKDPRPTIRKASCGGLLNCETWAETPVEEYLEAYREVKRAGVPLIASIGYTPDDVRTLGRLLEKEVGPDIIEFSTHYTGKSLDPLLDVAKALREAVSVPVWMKVSPNTPDIEELAVRASEIVDGFVAINSFGPALDFDVDTAKPPLGSTYGQGWLSGPPIRPIALRIVYQIASVQPKPVIGVGGIYTGRDALQFLMAGASLVQICSAAIQHGPDIYGKVAGEIGEWMDSSGYASLDDVRGQYMRNVMARNARSGLK</sequence>
<reference evidence="8 9" key="1">
    <citation type="submission" date="2019-03" db="EMBL/GenBank/DDBJ databases">
        <title>Genomic Encyclopedia of Type Strains, Phase IV (KMG-IV): sequencing the most valuable type-strain genomes for metagenomic binning, comparative biology and taxonomic classification.</title>
        <authorList>
            <person name="Goeker M."/>
        </authorList>
    </citation>
    <scope>NUCLEOTIDE SEQUENCE [LARGE SCALE GENOMIC DNA]</scope>
    <source>
        <strain evidence="8 9">DSM 25964</strain>
    </source>
</reference>
<evidence type="ECO:0000313" key="8">
    <source>
        <dbReference type="EMBL" id="TDY60479.1"/>
    </source>
</evidence>
<dbReference type="OrthoDB" id="9794954at2"/>
<dbReference type="GO" id="GO:0005737">
    <property type="term" value="C:cytoplasm"/>
    <property type="evidence" value="ECO:0007669"/>
    <property type="project" value="InterPro"/>
</dbReference>
<evidence type="ECO:0000256" key="1">
    <source>
        <dbReference type="ARBA" id="ARBA00001917"/>
    </source>
</evidence>